<dbReference type="CDD" id="cd09272">
    <property type="entry name" value="RNase_HI_RT_Ty1"/>
    <property type="match status" value="1"/>
</dbReference>
<dbReference type="Proteomes" id="UP000012065">
    <property type="component" value="Unassembled WGS sequence"/>
</dbReference>
<feature type="region of interest" description="Disordered" evidence="1">
    <location>
        <begin position="117"/>
        <end position="206"/>
    </location>
</feature>
<dbReference type="EC" id="2.7.7.49" evidence="4"/>
<organism evidence="4 5">
    <name type="scientific">Thanatephorus cucumeris (strain AG1-IB / isolate 7/3/14)</name>
    <name type="common">Lettuce bottom rot fungus</name>
    <name type="synonym">Rhizoctonia solani</name>
    <dbReference type="NCBI Taxonomy" id="1108050"/>
    <lineage>
        <taxon>Eukaryota</taxon>
        <taxon>Fungi</taxon>
        <taxon>Dikarya</taxon>
        <taxon>Basidiomycota</taxon>
        <taxon>Agaricomycotina</taxon>
        <taxon>Agaricomycetes</taxon>
        <taxon>Cantharellales</taxon>
        <taxon>Ceratobasidiaceae</taxon>
        <taxon>Rhizoctonia</taxon>
        <taxon>Rhizoctonia solani AG-1</taxon>
    </lineage>
</organism>
<proteinExistence type="predicted"/>
<accession>M5BWJ0</accession>
<comment type="caution">
    <text evidence="4">The sequence shown here is derived from an EMBL/GenBank/DDBJ whole genome shotgun (WGS) entry which is preliminary data.</text>
</comment>
<dbReference type="InterPro" id="IPR057670">
    <property type="entry name" value="SH3_retrovirus"/>
</dbReference>
<dbReference type="InterPro" id="IPR013103">
    <property type="entry name" value="RVT_2"/>
</dbReference>
<protein>
    <submittedName>
        <fullName evidence="4">Rhizoctonia solani AG1-IB WGS project CAOJ00000000 data, isolate 7/3/14, contig 10758</fullName>
        <ecNumber evidence="4">2.7.7.49</ecNumber>
    </submittedName>
</protein>
<keyword evidence="4" id="KW-0548">Nucleotidyltransferase</keyword>
<feature type="compositionally biased region" description="Low complexity" evidence="1">
    <location>
        <begin position="169"/>
        <end position="180"/>
    </location>
</feature>
<evidence type="ECO:0000259" key="3">
    <source>
        <dbReference type="Pfam" id="PF25597"/>
    </source>
</evidence>
<dbReference type="Pfam" id="PF07727">
    <property type="entry name" value="RVT_2"/>
    <property type="match status" value="1"/>
</dbReference>
<dbReference type="EMBL" id="CAOJ01007322">
    <property type="protein sequence ID" value="CCO30980.1"/>
    <property type="molecule type" value="Genomic_DNA"/>
</dbReference>
<feature type="compositionally biased region" description="Pro residues" evidence="1">
    <location>
        <begin position="181"/>
        <end position="192"/>
    </location>
</feature>
<dbReference type="PANTHER" id="PTHR11439:SF467">
    <property type="entry name" value="INTEGRASE CATALYTIC DOMAIN-CONTAINING PROTEIN"/>
    <property type="match status" value="1"/>
</dbReference>
<sequence>MRIDSGMADKYWGYAILHAANVSNVTPKRFLNGRTPEEVFTGKKPDVSRLRIFGCKAWARIPENKRSKLQARSIECRYLGYAPNRKAHILVDHATGKIITSRDVVFDEGGETRQRIIIEDFDNEVPEGVGDAKNEPKDATESFKGESKPEKVEPKSEASDSEPDDTKSTSEAAPEPSEAPSTPPRASTPPPRRSGRVTRPPERYGARVGAQDEAASFANAQSNEFALTTVIDTPPKTFEEAMSRPDAHLWLESMIEELASIEKHGVWKRANRPEHRLVIECMWVFSFKRGPDGEIVRYKARLVAKGYSQRPGVDFEEISSPVAASDAFRVVLSKVTELDLELLQLDIKTAFLHGVLEEEIYMEQPEGFKDSDGSVWRLKKALYGLKQAARAFYLRLREVLVNLRFTRCETDHAVFWRREGENLAIILAHVDDMLLAGKPRAYLEDIKAEMAKSFDIVDLGEPQMFVGVEIERDRKAGTLKISQRRYIEDILKRFGMENCKPCVTPMAEVPNLPKLDAPTVNRTLYQRGIGSLMYAMISTRGDIAYATGLLAQHAANPGEEHWKALQRVLRYLRGSTNLGIIFDRSRPSELVGFVDADYAGDPNTSRSTSGWIFKMTGGSIAWSSRKQPTISLSSTEAEYVAAASAARELIWVRGFLSELGFTQNGPTVVYTDNQSSMALSKNPGNHQNTKHIRVKYHFIREMIELKEIELKFIPTDEQIADMLTKPLGRVKFPTFVSGMGIS</sequence>
<reference evidence="4 5" key="1">
    <citation type="journal article" date="2013" name="J. Biotechnol.">
        <title>Establishment and interpretation of the genome sequence of the phytopathogenic fungus Rhizoctonia solani AG1-IB isolate 7/3/14.</title>
        <authorList>
            <person name="Wibberg D.W."/>
            <person name="Jelonek L.J."/>
            <person name="Rupp O.R."/>
            <person name="Hennig M.H."/>
            <person name="Eikmeyer F.E."/>
            <person name="Goesmann A.G."/>
            <person name="Hartmann A.H."/>
            <person name="Borriss R.B."/>
            <person name="Grosch R.G."/>
            <person name="Puehler A.P."/>
            <person name="Schlueter A.S."/>
        </authorList>
    </citation>
    <scope>NUCLEOTIDE SEQUENCE [LARGE SCALE GENOMIC DNA]</scope>
    <source>
        <strain evidence="5">AG1-IB / isolate 7/3/14</strain>
    </source>
</reference>
<dbReference type="GO" id="GO:0003964">
    <property type="term" value="F:RNA-directed DNA polymerase activity"/>
    <property type="evidence" value="ECO:0007669"/>
    <property type="project" value="UniProtKB-EC"/>
</dbReference>
<gene>
    <name evidence="4" type="ORF">BN14_05014</name>
</gene>
<evidence type="ECO:0000259" key="2">
    <source>
        <dbReference type="Pfam" id="PF07727"/>
    </source>
</evidence>
<dbReference type="SUPFAM" id="SSF56672">
    <property type="entry name" value="DNA/RNA polymerases"/>
    <property type="match status" value="1"/>
</dbReference>
<evidence type="ECO:0000256" key="1">
    <source>
        <dbReference type="SAM" id="MobiDB-lite"/>
    </source>
</evidence>
<dbReference type="Pfam" id="PF25597">
    <property type="entry name" value="SH3_retrovirus"/>
    <property type="match status" value="1"/>
</dbReference>
<dbReference type="AlphaFoldDB" id="M5BWJ0"/>
<name>M5BWJ0_THACB</name>
<evidence type="ECO:0000313" key="5">
    <source>
        <dbReference type="Proteomes" id="UP000012065"/>
    </source>
</evidence>
<feature type="domain" description="Reverse transcriptase Ty1/copia-type" evidence="2">
    <location>
        <begin position="266"/>
        <end position="507"/>
    </location>
</feature>
<dbReference type="HOGENOM" id="CLU_001650_21_4_1"/>
<feature type="compositionally biased region" description="Basic and acidic residues" evidence="1">
    <location>
        <begin position="130"/>
        <end position="168"/>
    </location>
</feature>
<evidence type="ECO:0000313" key="4">
    <source>
        <dbReference type="EMBL" id="CCO30980.1"/>
    </source>
</evidence>
<keyword evidence="4" id="KW-0808">Transferase</keyword>
<feature type="domain" description="Retroviral polymerase SH3-like" evidence="3">
    <location>
        <begin position="55"/>
        <end position="109"/>
    </location>
</feature>
<dbReference type="PANTHER" id="PTHR11439">
    <property type="entry name" value="GAG-POL-RELATED RETROTRANSPOSON"/>
    <property type="match status" value="1"/>
</dbReference>
<dbReference type="InterPro" id="IPR043502">
    <property type="entry name" value="DNA/RNA_pol_sf"/>
</dbReference>